<keyword evidence="1" id="KW-0560">Oxidoreductase</keyword>
<dbReference type="InterPro" id="IPR041694">
    <property type="entry name" value="ADH_N_2"/>
</dbReference>
<name>A0AAD5CSI5_AMBAR</name>
<dbReference type="PANTHER" id="PTHR43205">
    <property type="entry name" value="PROSTAGLANDIN REDUCTASE"/>
    <property type="match status" value="1"/>
</dbReference>
<dbReference type="InterPro" id="IPR013149">
    <property type="entry name" value="ADH-like_C"/>
</dbReference>
<dbReference type="Pfam" id="PF16884">
    <property type="entry name" value="ADH_N_2"/>
    <property type="match status" value="1"/>
</dbReference>
<dbReference type="Gene3D" id="3.40.50.720">
    <property type="entry name" value="NAD(P)-binding Rossmann-like Domain"/>
    <property type="match status" value="1"/>
</dbReference>
<evidence type="ECO:0000259" key="2">
    <source>
        <dbReference type="Pfam" id="PF00107"/>
    </source>
</evidence>
<evidence type="ECO:0000256" key="1">
    <source>
        <dbReference type="ARBA" id="ARBA00023002"/>
    </source>
</evidence>
<keyword evidence="5" id="KW-1185">Reference proteome</keyword>
<evidence type="ECO:0000313" key="4">
    <source>
        <dbReference type="EMBL" id="KAI7745820.1"/>
    </source>
</evidence>
<organism evidence="4 5">
    <name type="scientific">Ambrosia artemisiifolia</name>
    <name type="common">Common ragweed</name>
    <dbReference type="NCBI Taxonomy" id="4212"/>
    <lineage>
        <taxon>Eukaryota</taxon>
        <taxon>Viridiplantae</taxon>
        <taxon>Streptophyta</taxon>
        <taxon>Embryophyta</taxon>
        <taxon>Tracheophyta</taxon>
        <taxon>Spermatophyta</taxon>
        <taxon>Magnoliopsida</taxon>
        <taxon>eudicotyledons</taxon>
        <taxon>Gunneridae</taxon>
        <taxon>Pentapetalae</taxon>
        <taxon>asterids</taxon>
        <taxon>campanulids</taxon>
        <taxon>Asterales</taxon>
        <taxon>Asteraceae</taxon>
        <taxon>Asteroideae</taxon>
        <taxon>Heliantheae alliance</taxon>
        <taxon>Heliantheae</taxon>
        <taxon>Ambrosia</taxon>
    </lineage>
</organism>
<reference evidence="4" key="1">
    <citation type="submission" date="2022-06" db="EMBL/GenBank/DDBJ databases">
        <title>Uncovering the hologenomic basis of an extraordinary plant invasion.</title>
        <authorList>
            <person name="Bieker V.C."/>
            <person name="Martin M.D."/>
            <person name="Gilbert T."/>
            <person name="Hodgins K."/>
            <person name="Battlay P."/>
            <person name="Petersen B."/>
            <person name="Wilson J."/>
        </authorList>
    </citation>
    <scope>NUCLEOTIDE SEQUENCE</scope>
    <source>
        <strain evidence="4">AA19_3_7</strain>
        <tissue evidence="4">Leaf</tissue>
    </source>
</reference>
<evidence type="ECO:0000313" key="5">
    <source>
        <dbReference type="Proteomes" id="UP001206925"/>
    </source>
</evidence>
<dbReference type="InterPro" id="IPR045010">
    <property type="entry name" value="MDR_fam"/>
</dbReference>
<protein>
    <submittedName>
        <fullName evidence="4">Uncharacterized protein</fullName>
    </submittedName>
</protein>
<feature type="domain" description="Oxidoreductase N-terminal" evidence="3">
    <location>
        <begin position="137"/>
        <end position="179"/>
    </location>
</feature>
<gene>
    <name evidence="4" type="ORF">M8C21_023286</name>
</gene>
<dbReference type="PANTHER" id="PTHR43205:SF7">
    <property type="entry name" value="PROSTAGLANDIN REDUCTASE 1"/>
    <property type="match status" value="1"/>
</dbReference>
<dbReference type="InterPro" id="IPR036291">
    <property type="entry name" value="NAD(P)-bd_dom_sf"/>
</dbReference>
<feature type="domain" description="Alcohol dehydrogenase-like C-terminal" evidence="2">
    <location>
        <begin position="228"/>
        <end position="341"/>
    </location>
</feature>
<dbReference type="Gene3D" id="3.90.180.10">
    <property type="entry name" value="Medium-chain alcohol dehydrogenases, catalytic domain"/>
    <property type="match status" value="1"/>
</dbReference>
<proteinExistence type="predicted"/>
<accession>A0AAD5CSI5</accession>
<dbReference type="InterPro" id="IPR011032">
    <property type="entry name" value="GroES-like_sf"/>
</dbReference>
<dbReference type="SUPFAM" id="SSF50129">
    <property type="entry name" value="GroES-like"/>
    <property type="match status" value="2"/>
</dbReference>
<comment type="caution">
    <text evidence="4">The sequence shown here is derived from an EMBL/GenBank/DDBJ whole genome shotgun (WGS) entry which is preliminary data.</text>
</comment>
<dbReference type="Proteomes" id="UP001206925">
    <property type="component" value="Unassembled WGS sequence"/>
</dbReference>
<dbReference type="SUPFAM" id="SSF51735">
    <property type="entry name" value="NAD(P)-binding Rossmann-fold domains"/>
    <property type="match status" value="1"/>
</dbReference>
<dbReference type="AlphaFoldDB" id="A0AAD5CSI5"/>
<dbReference type="Pfam" id="PF00107">
    <property type="entry name" value="ADH_zinc_N"/>
    <property type="match status" value="1"/>
</dbReference>
<sequence>MFGPNEMKDGDHINITLHRSRELEHDECDDHYECGIGLVYDEDGKTKEEEDALEYYKSWNHIIGKDLSGFQSNTTGEYILSHSLYKENLIARYGWYGVLLMLVCFYEIYAPKGGEYVFVSAAAGATGQLVKQLQRCRDPIAGLAVAKVQDSGHSSFKKGDLVWGGTEWEEYSIINAPETLFKIEHTDLPLSYYTGILGVPGMTAYAGFYEICTPKKGEYVFVSAASGAVGQLVGQFAKLSGCYVVGSAGTKEKFINIERVRYFPDGIDIYFENVGGKMLDAVLPNMRINGRISACGMISQYNLEQGDAVRNIFNIITQGVLMKGLIVTHYFHLYPKYMEMIVPLIKQGKICYIEDFAEGLGNAPAALVGLFSGKNVGKQVVVVARE</sequence>
<dbReference type="EMBL" id="JAMZMK010007117">
    <property type="protein sequence ID" value="KAI7745820.1"/>
    <property type="molecule type" value="Genomic_DNA"/>
</dbReference>
<evidence type="ECO:0000259" key="3">
    <source>
        <dbReference type="Pfam" id="PF16884"/>
    </source>
</evidence>
<dbReference type="GO" id="GO:0016628">
    <property type="term" value="F:oxidoreductase activity, acting on the CH-CH group of donors, NAD or NADP as acceptor"/>
    <property type="evidence" value="ECO:0007669"/>
    <property type="project" value="InterPro"/>
</dbReference>